<accession>A0A3R6CC12</accession>
<evidence type="ECO:0000313" key="3">
    <source>
        <dbReference type="Proteomes" id="UP000286271"/>
    </source>
</evidence>
<feature type="transmembrane region" description="Helical" evidence="1">
    <location>
        <begin position="246"/>
        <end position="278"/>
    </location>
</feature>
<feature type="transmembrane region" description="Helical" evidence="1">
    <location>
        <begin position="12"/>
        <end position="42"/>
    </location>
</feature>
<feature type="transmembrane region" description="Helical" evidence="1">
    <location>
        <begin position="358"/>
        <end position="378"/>
    </location>
</feature>
<feature type="transmembrane region" description="Helical" evidence="1">
    <location>
        <begin position="169"/>
        <end position="192"/>
    </location>
</feature>
<reference evidence="2 3" key="1">
    <citation type="submission" date="2018-08" db="EMBL/GenBank/DDBJ databases">
        <title>A genome reference for cultivated species of the human gut microbiota.</title>
        <authorList>
            <person name="Zou Y."/>
            <person name="Xue W."/>
            <person name="Luo G."/>
        </authorList>
    </citation>
    <scope>NUCLEOTIDE SEQUENCE [LARGE SCALE GENOMIC DNA]</scope>
    <source>
        <strain evidence="2 3">AM27-11</strain>
    </source>
</reference>
<evidence type="ECO:0000313" key="2">
    <source>
        <dbReference type="EMBL" id="RHF00007.1"/>
    </source>
</evidence>
<organism evidence="2 3">
    <name type="scientific">Roseburia inulinivorans</name>
    <dbReference type="NCBI Taxonomy" id="360807"/>
    <lineage>
        <taxon>Bacteria</taxon>
        <taxon>Bacillati</taxon>
        <taxon>Bacillota</taxon>
        <taxon>Clostridia</taxon>
        <taxon>Lachnospirales</taxon>
        <taxon>Lachnospiraceae</taxon>
        <taxon>Roseburia</taxon>
    </lineage>
</organism>
<proteinExistence type="predicted"/>
<protein>
    <submittedName>
        <fullName evidence="2">Uncharacterized protein</fullName>
    </submittedName>
</protein>
<dbReference type="AlphaFoldDB" id="A0A3R6CC12"/>
<feature type="transmembrane region" description="Helical" evidence="1">
    <location>
        <begin position="136"/>
        <end position="157"/>
    </location>
</feature>
<dbReference type="EMBL" id="QSKW01000002">
    <property type="protein sequence ID" value="RHF00007.1"/>
    <property type="molecule type" value="Genomic_DNA"/>
</dbReference>
<evidence type="ECO:0000256" key="1">
    <source>
        <dbReference type="SAM" id="Phobius"/>
    </source>
</evidence>
<comment type="caution">
    <text evidence="2">The sequence shown here is derived from an EMBL/GenBank/DDBJ whole genome shotgun (WGS) entry which is preliminary data.</text>
</comment>
<keyword evidence="1" id="KW-0472">Membrane</keyword>
<feature type="transmembrane region" description="Helical" evidence="1">
    <location>
        <begin position="290"/>
        <end position="314"/>
    </location>
</feature>
<feature type="transmembrane region" description="Helical" evidence="1">
    <location>
        <begin position="62"/>
        <end position="83"/>
    </location>
</feature>
<name>A0A3R6CC12_9FIRM</name>
<feature type="transmembrane region" description="Helical" evidence="1">
    <location>
        <begin position="334"/>
        <end position="351"/>
    </location>
</feature>
<sequence length="487" mass="56592">MKKLYGVAIFYLYLPIMIFVLGWIDLWVSIPLTAITLAALYFCYKQIIENEQEEFFLKKEELLLFFVLFFLFFVFGGGGDLFVQDFDWNKHHAILYDLVKFDWPVVYSNDVLLTYYLGQYIVPAFLGKLLGHSNLIALWSMTVWNAIGLTIVYAMVCQYLQVKSAWKKAGVFLILIFWGGATNLGSMVYQWIGHDATLGSYKWIDSNRILIHFAGNLDALRGAFQHVIVPWISCGIFMKNRKKYSIYVMLALPLLFSSTFGFVYYVGILLACFAWDLLTEKDKKKILGSTFSFANVALIPISCVILVYLSGNFLGEKPYYMGWDLLNMFCRLDFYLIFITVEFVGYMIFLYKEKKKDILFYIILCELLLIPFVSLGLYNDLCSRGGIPARFILMVWCIEQFYKYGLKNWRNFGIAIIFMFGAVNAMDEATETVQTTIENGIGDERNLQLEWESFDGWAGNPDVRVDNAYNYYTMNYSEHLFYRIARK</sequence>
<keyword evidence="1" id="KW-1133">Transmembrane helix</keyword>
<keyword evidence="1" id="KW-0812">Transmembrane</keyword>
<dbReference type="Proteomes" id="UP000286271">
    <property type="component" value="Unassembled WGS sequence"/>
</dbReference>
<gene>
    <name evidence="2" type="ORF">DW707_02030</name>
</gene>